<dbReference type="EMBL" id="BSXS01009603">
    <property type="protein sequence ID" value="GME95989.1"/>
    <property type="molecule type" value="Genomic_DNA"/>
</dbReference>
<keyword evidence="2" id="KW-1185">Reference proteome</keyword>
<evidence type="ECO:0000313" key="1">
    <source>
        <dbReference type="EMBL" id="GME95989.1"/>
    </source>
</evidence>
<evidence type="ECO:0000313" key="2">
    <source>
        <dbReference type="Proteomes" id="UP001165064"/>
    </source>
</evidence>
<gene>
    <name evidence="1" type="ORF">Amon02_000986900</name>
</gene>
<accession>A0ACB5TV40</accession>
<sequence length="368" mass="39915">MLALHQFDYIFAIGIIFAFLDAFNIGANDVANSFSSSVGSRSLTYPQAMALGAIMEFLGAVLVGSRVSDTIRTKILDLDAYKASPAGLMISMACALVGSSTWLTIATLIGMPVSTTHSITGGIIGSGIAAVGADEIYWGWSGFAQIVASWFIAPVLGGCISSIIFLVVKFGVMERKNSLRNVLILCPVIVFLTFSVLTMLIVWKGSPQLKLDDLSDGTTAGAIIGTAAVAVIVYLIFINPIFVRRLLHDDWTIRWYHVCFGFMYYFKPLDQIPPLPEGVSVVPDYYKGKGAEGAHPAPHDEETAPTTGSSMENEKSAQTGEFVIDKANSEKNLNEQQKEVTPPQHHFHEPFTVETITWKSQALPASLR</sequence>
<name>A0ACB5TV40_AMBMO</name>
<dbReference type="Proteomes" id="UP001165064">
    <property type="component" value="Unassembled WGS sequence"/>
</dbReference>
<organism evidence="1 2">
    <name type="scientific">Ambrosiozyma monospora</name>
    <name type="common">Yeast</name>
    <name type="synonym">Endomycopsis monosporus</name>
    <dbReference type="NCBI Taxonomy" id="43982"/>
    <lineage>
        <taxon>Eukaryota</taxon>
        <taxon>Fungi</taxon>
        <taxon>Dikarya</taxon>
        <taxon>Ascomycota</taxon>
        <taxon>Saccharomycotina</taxon>
        <taxon>Pichiomycetes</taxon>
        <taxon>Pichiales</taxon>
        <taxon>Pichiaceae</taxon>
        <taxon>Ambrosiozyma</taxon>
    </lineage>
</organism>
<reference evidence="1" key="1">
    <citation type="submission" date="2023-04" db="EMBL/GenBank/DDBJ databases">
        <title>Ambrosiozyma monospora NBRC 10751.</title>
        <authorList>
            <person name="Ichikawa N."/>
            <person name="Sato H."/>
            <person name="Tonouchi N."/>
        </authorList>
    </citation>
    <scope>NUCLEOTIDE SEQUENCE</scope>
    <source>
        <strain evidence="1">NBRC 10751</strain>
    </source>
</reference>
<proteinExistence type="predicted"/>
<comment type="caution">
    <text evidence="1">The sequence shown here is derived from an EMBL/GenBank/DDBJ whole genome shotgun (WGS) entry which is preliminary data.</text>
</comment>
<protein>
    <submittedName>
        <fullName evidence="1">Unnamed protein product</fullName>
    </submittedName>
</protein>